<dbReference type="InterPro" id="IPR043132">
    <property type="entry name" value="BCAT-like_C"/>
</dbReference>
<comment type="caution">
    <text evidence="13">The sequence shown here is derived from an EMBL/GenBank/DDBJ whole genome shotgun (WGS) entry which is preliminary data.</text>
</comment>
<dbReference type="AlphaFoldDB" id="A0A0P6WDP3"/>
<evidence type="ECO:0000313" key="14">
    <source>
        <dbReference type="Proteomes" id="UP000050398"/>
    </source>
</evidence>
<evidence type="ECO:0000256" key="11">
    <source>
        <dbReference type="RuleBase" id="RU004516"/>
    </source>
</evidence>
<dbReference type="InterPro" id="IPR001544">
    <property type="entry name" value="Aminotrans_IV"/>
</dbReference>
<evidence type="ECO:0000256" key="2">
    <source>
        <dbReference type="ARBA" id="ARBA00009320"/>
    </source>
</evidence>
<dbReference type="FunFam" id="3.30.470.10:FF:000009">
    <property type="entry name" value="D-alanine aminotransferase"/>
    <property type="match status" value="1"/>
</dbReference>
<comment type="function">
    <text evidence="12">Acts on the D-isomers of alanine, leucine, aspartate, glutamate, aminobutyrate, norvaline and asparagine. The enzyme transfers an amino group from a substrate D-amino acid to the pyridoxal phosphate cofactor to form pyridoxamine and an alpha-keto acid in the first half-reaction.</text>
</comment>
<dbReference type="EMBL" id="LIXZ01000009">
    <property type="protein sequence ID" value="KPL59124.1"/>
    <property type="molecule type" value="Genomic_DNA"/>
</dbReference>
<protein>
    <recommendedName>
        <fullName evidence="5 12">D-alanine aminotransferase</fullName>
        <ecNumber evidence="4 12">2.6.1.21</ecNumber>
    </recommendedName>
</protein>
<dbReference type="Pfam" id="PF01063">
    <property type="entry name" value="Aminotran_4"/>
    <property type="match status" value="1"/>
</dbReference>
<dbReference type="EC" id="2.6.1.21" evidence="4 12"/>
<evidence type="ECO:0000256" key="6">
    <source>
        <dbReference type="ARBA" id="ARBA00022576"/>
    </source>
</evidence>
<comment type="similarity">
    <text evidence="2 10">Belongs to the class-IV pyridoxal-phosphate-dependent aminotransferase family.</text>
</comment>
<evidence type="ECO:0000256" key="3">
    <source>
        <dbReference type="ARBA" id="ARBA00011738"/>
    </source>
</evidence>
<dbReference type="InterPro" id="IPR005784">
    <property type="entry name" value="D_amino_transT"/>
</dbReference>
<dbReference type="GO" id="GO:0008652">
    <property type="term" value="P:amino acid biosynthetic process"/>
    <property type="evidence" value="ECO:0007669"/>
    <property type="project" value="UniProtKB-ARBA"/>
</dbReference>
<name>A0A0P6WDP3_9BACI</name>
<dbReference type="FunFam" id="3.20.10.10:FF:000002">
    <property type="entry name" value="D-alanine aminotransferase"/>
    <property type="match status" value="1"/>
</dbReference>
<dbReference type="RefSeq" id="WP_060672934.1">
    <property type="nucleotide sequence ID" value="NZ_JBCNGU010000003.1"/>
</dbReference>
<dbReference type="GO" id="GO:0005829">
    <property type="term" value="C:cytosol"/>
    <property type="evidence" value="ECO:0007669"/>
    <property type="project" value="TreeGrafter"/>
</dbReference>
<reference evidence="13 14" key="1">
    <citation type="submission" date="2015-08" db="EMBL/GenBank/DDBJ databases">
        <title>Draft Genome Sequence of Bacillus vietnamensis UCD-SED5.</title>
        <authorList>
            <person name="Lee R.D."/>
            <person name="Jospin G."/>
            <person name="Lang J.M."/>
            <person name="Coil D.A."/>
            <person name="Eisen J.A."/>
        </authorList>
    </citation>
    <scope>NUCLEOTIDE SEQUENCE [LARGE SCALE GENOMIC DNA]</scope>
    <source>
        <strain evidence="13 14">UCD-SED5</strain>
    </source>
</reference>
<evidence type="ECO:0000313" key="13">
    <source>
        <dbReference type="EMBL" id="KPL59124.1"/>
    </source>
</evidence>
<comment type="cofactor">
    <cofactor evidence="1 11">
        <name>pyridoxal 5'-phosphate</name>
        <dbReference type="ChEBI" id="CHEBI:597326"/>
    </cofactor>
</comment>
<evidence type="ECO:0000256" key="5">
    <source>
        <dbReference type="ARBA" id="ARBA00021779"/>
    </source>
</evidence>
<evidence type="ECO:0000256" key="4">
    <source>
        <dbReference type="ARBA" id="ARBA00012874"/>
    </source>
</evidence>
<dbReference type="GO" id="GO:0046416">
    <property type="term" value="P:D-amino acid metabolic process"/>
    <property type="evidence" value="ECO:0007669"/>
    <property type="project" value="InterPro"/>
</dbReference>
<organism evidence="13 14">
    <name type="scientific">Rossellomorea vietnamensis</name>
    <dbReference type="NCBI Taxonomy" id="218284"/>
    <lineage>
        <taxon>Bacteria</taxon>
        <taxon>Bacillati</taxon>
        <taxon>Bacillota</taxon>
        <taxon>Bacilli</taxon>
        <taxon>Bacillales</taxon>
        <taxon>Bacillaceae</taxon>
        <taxon>Rossellomorea</taxon>
    </lineage>
</organism>
<evidence type="ECO:0000256" key="10">
    <source>
        <dbReference type="RuleBase" id="RU004106"/>
    </source>
</evidence>
<dbReference type="SUPFAM" id="SSF56752">
    <property type="entry name" value="D-aminoacid aminotransferase-like PLP-dependent enzymes"/>
    <property type="match status" value="1"/>
</dbReference>
<dbReference type="GO" id="GO:0046394">
    <property type="term" value="P:carboxylic acid biosynthetic process"/>
    <property type="evidence" value="ECO:0007669"/>
    <property type="project" value="UniProtKB-ARBA"/>
</dbReference>
<dbReference type="InterPro" id="IPR018300">
    <property type="entry name" value="Aminotrans_IV_CS"/>
</dbReference>
<evidence type="ECO:0000256" key="9">
    <source>
        <dbReference type="ARBA" id="ARBA00047911"/>
    </source>
</evidence>
<proteinExistence type="inferred from homology"/>
<dbReference type="InterPro" id="IPR036038">
    <property type="entry name" value="Aminotransferase-like"/>
</dbReference>
<dbReference type="PROSITE" id="PS00770">
    <property type="entry name" value="AA_TRANSFER_CLASS_4"/>
    <property type="match status" value="1"/>
</dbReference>
<comment type="catalytic activity">
    <reaction evidence="9 12">
        <text>D-alanine + 2-oxoglutarate = D-glutamate + pyruvate</text>
        <dbReference type="Rhea" id="RHEA:15869"/>
        <dbReference type="ChEBI" id="CHEBI:15361"/>
        <dbReference type="ChEBI" id="CHEBI:16810"/>
        <dbReference type="ChEBI" id="CHEBI:29986"/>
        <dbReference type="ChEBI" id="CHEBI:57416"/>
        <dbReference type="EC" id="2.6.1.21"/>
    </reaction>
</comment>
<dbReference type="GO" id="GO:0047810">
    <property type="term" value="F:D-alanine-2-oxoglutarate aminotransferase activity"/>
    <property type="evidence" value="ECO:0007669"/>
    <property type="project" value="UniProtKB-EC"/>
</dbReference>
<comment type="subunit">
    <text evidence="3">Homodimer.</text>
</comment>
<dbReference type="InterPro" id="IPR050571">
    <property type="entry name" value="Class-IV_PLP-Dep_Aminotrnsfr"/>
</dbReference>
<evidence type="ECO:0000256" key="12">
    <source>
        <dbReference type="RuleBase" id="RU004520"/>
    </source>
</evidence>
<sequence length="282" mass="31665">MNTVFVNGELIDRDKAKVDIEDRGYQFGDGIYEVIRVYGGNTFTMKEHMERLYQSAEKMKLSIPYEEGDFTSKLLHLIDLNGVRDGIVYVQVTRGVSARQHHFPREDVVGSVVAYTKDFPVPALQMQEGVTAKLVEDIRWLRCDIKSLNLLGNLLAKQEAASMGHFEAILHRGETVTEGSSSNAFMVKNGVIYTHPVTNLILNGITRRVIEELCRKNGLSFQEETFSVSELMKAEEVFIASTTSEVMPVVEIDGQEIGEGTPGAVTKRLQELFNERKGMEAR</sequence>
<dbReference type="GO" id="GO:0030170">
    <property type="term" value="F:pyridoxal phosphate binding"/>
    <property type="evidence" value="ECO:0007669"/>
    <property type="project" value="InterPro"/>
</dbReference>
<accession>A0A0P6WDP3</accession>
<dbReference type="OrthoDB" id="9805628at2"/>
<gene>
    <name evidence="13" type="ORF">AM506_13095</name>
</gene>
<dbReference type="Gene3D" id="3.30.470.10">
    <property type="match status" value="1"/>
</dbReference>
<evidence type="ECO:0000256" key="1">
    <source>
        <dbReference type="ARBA" id="ARBA00001933"/>
    </source>
</evidence>
<dbReference type="Gene3D" id="3.20.10.10">
    <property type="entry name" value="D-amino Acid Aminotransferase, subunit A, domain 2"/>
    <property type="match status" value="1"/>
</dbReference>
<keyword evidence="8 11" id="KW-0663">Pyridoxal phosphate</keyword>
<dbReference type="PATRIC" id="fig|218284.4.peg.4352"/>
<dbReference type="PANTHER" id="PTHR42743:SF10">
    <property type="entry name" value="D-ALANINE AMINOTRANSFERASE"/>
    <property type="match status" value="1"/>
</dbReference>
<dbReference type="eggNOG" id="COG0115">
    <property type="taxonomic scope" value="Bacteria"/>
</dbReference>
<evidence type="ECO:0000256" key="8">
    <source>
        <dbReference type="ARBA" id="ARBA00022898"/>
    </source>
</evidence>
<evidence type="ECO:0000256" key="7">
    <source>
        <dbReference type="ARBA" id="ARBA00022679"/>
    </source>
</evidence>
<keyword evidence="7 13" id="KW-0808">Transferase</keyword>
<keyword evidence="6 13" id="KW-0032">Aminotransferase</keyword>
<dbReference type="Proteomes" id="UP000050398">
    <property type="component" value="Unassembled WGS sequence"/>
</dbReference>
<dbReference type="NCBIfam" id="TIGR01121">
    <property type="entry name" value="D_amino_aminoT"/>
    <property type="match status" value="1"/>
</dbReference>
<dbReference type="PANTHER" id="PTHR42743">
    <property type="entry name" value="AMINO-ACID AMINOTRANSFERASE"/>
    <property type="match status" value="1"/>
</dbReference>
<dbReference type="CDD" id="cd01558">
    <property type="entry name" value="D-AAT_like"/>
    <property type="match status" value="1"/>
</dbReference>
<dbReference type="InterPro" id="IPR043131">
    <property type="entry name" value="BCAT-like_N"/>
</dbReference>